<evidence type="ECO:0000256" key="1">
    <source>
        <dbReference type="SAM" id="SignalP"/>
    </source>
</evidence>
<feature type="signal peptide" evidence="1">
    <location>
        <begin position="1"/>
        <end position="24"/>
    </location>
</feature>
<evidence type="ECO:0000313" key="2">
    <source>
        <dbReference type="EMBL" id="AGA32769.1"/>
    </source>
</evidence>
<dbReference type="InterPro" id="IPR003787">
    <property type="entry name" value="Sulphur_relay_DsrE/F-like"/>
</dbReference>
<dbReference type="Gene3D" id="3.40.1260.10">
    <property type="entry name" value="DsrEFH-like"/>
    <property type="match status" value="1"/>
</dbReference>
<accession>L0DT32</accession>
<dbReference type="SUPFAM" id="SSF75169">
    <property type="entry name" value="DsrEFH-like"/>
    <property type="match status" value="1"/>
</dbReference>
<dbReference type="AlphaFoldDB" id="L0DT32"/>
<dbReference type="STRING" id="1255043.TVNIR_1086"/>
<reference evidence="2" key="1">
    <citation type="submission" date="2015-12" db="EMBL/GenBank/DDBJ databases">
        <authorList>
            <person name="Tikhonova T.V."/>
            <person name="Pavlov A.R."/>
            <person name="Beletsky A.V."/>
            <person name="Mardanov A.V."/>
            <person name="Sorokin D.Y."/>
            <person name="Ravin N.V."/>
            <person name="Popov V.O."/>
        </authorList>
    </citation>
    <scope>NUCLEOTIDE SEQUENCE</scope>
    <source>
        <strain evidence="2">DSM 14787</strain>
    </source>
</reference>
<dbReference type="EMBL" id="CP003989">
    <property type="protein sequence ID" value="AGA32769.1"/>
    <property type="molecule type" value="Genomic_DNA"/>
</dbReference>
<dbReference type="PATRIC" id="fig|1255043.3.peg.1093"/>
<sequence length="163" mass="18396">MWQATRWFLGTMLVLGLGTPSLQAGEGQAPWGQASAEAIEYAPQKVVYDVAEGDPDRFERILDRVSFLNNVYEADPFDASIVLVLHGDEIRFFGIENYGEYGELMRRAQSLTQAGPIEFRICRAAARARGFEPEDMHGFVRVVPMADAEIIRLQQEEGHVFMR</sequence>
<keyword evidence="3" id="KW-1185">Reference proteome</keyword>
<dbReference type="PANTHER" id="PTHR37691">
    <property type="entry name" value="BLR3518 PROTEIN"/>
    <property type="match status" value="1"/>
</dbReference>
<dbReference type="Pfam" id="PF02635">
    <property type="entry name" value="DsrE"/>
    <property type="match status" value="1"/>
</dbReference>
<dbReference type="InterPro" id="IPR027396">
    <property type="entry name" value="DsrEFH-like"/>
</dbReference>
<dbReference type="RefSeq" id="WP_006748047.1">
    <property type="nucleotide sequence ID" value="NC_019902.2"/>
</dbReference>
<evidence type="ECO:0000313" key="3">
    <source>
        <dbReference type="Proteomes" id="UP000010809"/>
    </source>
</evidence>
<dbReference type="eggNOG" id="COG1416">
    <property type="taxonomic scope" value="Bacteria"/>
</dbReference>
<dbReference type="HOGENOM" id="CLU_1601954_0_0_6"/>
<dbReference type="KEGG" id="tni:TVNIR_1086"/>
<proteinExistence type="predicted"/>
<gene>
    <name evidence="2" type="ordered locus">TVNIR_1086</name>
</gene>
<dbReference type="PANTHER" id="PTHR37691:SF1">
    <property type="entry name" value="BLR3518 PROTEIN"/>
    <property type="match status" value="1"/>
</dbReference>
<protein>
    <submittedName>
        <fullName evidence="2">Uncharacterized protein</fullName>
    </submittedName>
</protein>
<feature type="chain" id="PRO_5003941102" evidence="1">
    <location>
        <begin position="25"/>
        <end position="163"/>
    </location>
</feature>
<dbReference type="OrthoDB" id="8563147at2"/>
<keyword evidence="1" id="KW-0732">Signal</keyword>
<organism evidence="2 3">
    <name type="scientific">Thioalkalivibrio nitratireducens (strain DSM 14787 / UNIQEM 213 / ALEN2)</name>
    <dbReference type="NCBI Taxonomy" id="1255043"/>
    <lineage>
        <taxon>Bacteria</taxon>
        <taxon>Pseudomonadati</taxon>
        <taxon>Pseudomonadota</taxon>
        <taxon>Gammaproteobacteria</taxon>
        <taxon>Chromatiales</taxon>
        <taxon>Ectothiorhodospiraceae</taxon>
        <taxon>Thioalkalivibrio</taxon>
    </lineage>
</organism>
<dbReference type="Proteomes" id="UP000010809">
    <property type="component" value="Chromosome"/>
</dbReference>
<name>L0DT32_THIND</name>